<evidence type="ECO:0000313" key="2">
    <source>
        <dbReference type="Proteomes" id="UP000179284"/>
    </source>
</evidence>
<evidence type="ECO:0000313" key="1">
    <source>
        <dbReference type="EMBL" id="AOZ97811.1"/>
    </source>
</evidence>
<keyword evidence="2" id="KW-1185">Reference proteome</keyword>
<organism evidence="1 2">
    <name type="scientific">Butyrivibrio hungatei</name>
    <dbReference type="NCBI Taxonomy" id="185008"/>
    <lineage>
        <taxon>Bacteria</taxon>
        <taxon>Bacillati</taxon>
        <taxon>Bacillota</taxon>
        <taxon>Clostridia</taxon>
        <taxon>Lachnospirales</taxon>
        <taxon>Lachnospiraceae</taxon>
        <taxon>Butyrivibrio</taxon>
    </lineage>
</organism>
<dbReference type="Proteomes" id="UP000179284">
    <property type="component" value="Plasmid pNP144"/>
</dbReference>
<reference evidence="2" key="1">
    <citation type="submission" date="2016-10" db="EMBL/GenBank/DDBJ databases">
        <title>The complete genome sequence of the rumen bacterium Butyrivibrio hungatei MB2003.</title>
        <authorList>
            <person name="Palevich N."/>
            <person name="Kelly W.J."/>
            <person name="Leahy S.C."/>
            <person name="Altermann E."/>
            <person name="Rakonjac J."/>
            <person name="Attwood G.T."/>
        </authorList>
    </citation>
    <scope>NUCLEOTIDE SEQUENCE [LARGE SCALE GENOMIC DNA]</scope>
    <source>
        <strain evidence="2">MB2003</strain>
        <plasmid evidence="2">Plasmid pnp144</plasmid>
    </source>
</reference>
<dbReference type="AlphaFoldDB" id="A0A1D9P5K0"/>
<sequence length="65" mass="7850">MFIYSKRKLILYMTMKKANDDSKGIWNNANIGQYARKTFNVDKIIVEMKKRSKIENYSVFYFDKI</sequence>
<dbReference type="KEGG" id="bhu:bhn_II012"/>
<dbReference type="EMBL" id="CP017832">
    <property type="protein sequence ID" value="AOZ97811.1"/>
    <property type="molecule type" value="Genomic_DNA"/>
</dbReference>
<protein>
    <submittedName>
        <fullName evidence="1">Uncharacterized protein</fullName>
    </submittedName>
</protein>
<accession>A0A1D9P5K0</accession>
<gene>
    <name evidence="1" type="ORF">bhn_II012</name>
</gene>
<keyword evidence="1" id="KW-0614">Plasmid</keyword>
<name>A0A1D9P5K0_9FIRM</name>
<proteinExistence type="predicted"/>
<geneLocation type="plasmid" evidence="2">
    <name>pnp144</name>
</geneLocation>